<reference evidence="1" key="1">
    <citation type="submission" date="2019-03" db="EMBL/GenBank/DDBJ databases">
        <authorList>
            <person name="Hao L."/>
        </authorList>
    </citation>
    <scope>NUCLEOTIDE SEQUENCE</scope>
</reference>
<evidence type="ECO:0000313" key="1">
    <source>
        <dbReference type="EMBL" id="VFU17653.1"/>
    </source>
</evidence>
<sequence length="93" mass="10331">MAINGQRITAVSEVRLAGNHINVNGTPLEPPYQILAIGNASDLKNRLELRGGLVEYLLSEYGISVETREKDKVVIPAFKGELYFEYAEPVKEI</sequence>
<accession>A0A485M732</accession>
<dbReference type="PANTHER" id="PTHR37313">
    <property type="entry name" value="UPF0749 PROTEIN RV1825"/>
    <property type="match status" value="1"/>
</dbReference>
<protein>
    <submittedName>
        <fullName evidence="1">Uncharacterized protein</fullName>
    </submittedName>
</protein>
<organism evidence="1">
    <name type="scientific">anaerobic digester metagenome</name>
    <dbReference type="NCBI Taxonomy" id="1263854"/>
    <lineage>
        <taxon>unclassified sequences</taxon>
        <taxon>metagenomes</taxon>
        <taxon>ecological metagenomes</taxon>
    </lineage>
</organism>
<dbReference type="PANTHER" id="PTHR37313:SF2">
    <property type="entry name" value="UPF0749 PROTEIN YLXX"/>
    <property type="match status" value="1"/>
</dbReference>
<proteinExistence type="predicted"/>
<dbReference type="Gene3D" id="3.30.70.1880">
    <property type="entry name" value="Protein of unknown function DUF881"/>
    <property type="match status" value="1"/>
</dbReference>
<name>A0A485M732_9ZZZZ</name>
<gene>
    <name evidence="1" type="ORF">SCFA_3690005</name>
</gene>
<dbReference type="AlphaFoldDB" id="A0A485M732"/>
<dbReference type="EMBL" id="CAADRN010000300">
    <property type="protein sequence ID" value="VFU17653.1"/>
    <property type="molecule type" value="Genomic_DNA"/>
</dbReference>
<dbReference type="InterPro" id="IPR010273">
    <property type="entry name" value="DUF881"/>
</dbReference>
<dbReference type="Pfam" id="PF05949">
    <property type="entry name" value="DUF881"/>
    <property type="match status" value="1"/>
</dbReference>